<sequence length="59" mass="6574">MCCQMITWRYRGCYHAPTSEMSHTAECRAQGGGCPGGVREVPHEIDGYCDSCLKSMCRL</sequence>
<protein>
    <submittedName>
        <fullName evidence="1">Uncharacterized protein</fullName>
    </submittedName>
</protein>
<dbReference type="EMBL" id="JAFFGZ010000001">
    <property type="protein sequence ID" value="KAK4647574.1"/>
    <property type="molecule type" value="Genomic_DNA"/>
</dbReference>
<evidence type="ECO:0000313" key="2">
    <source>
        <dbReference type="Proteomes" id="UP001322138"/>
    </source>
</evidence>
<organism evidence="1 2">
    <name type="scientific">Podospora bellae-mahoneyi</name>
    <dbReference type="NCBI Taxonomy" id="2093777"/>
    <lineage>
        <taxon>Eukaryota</taxon>
        <taxon>Fungi</taxon>
        <taxon>Dikarya</taxon>
        <taxon>Ascomycota</taxon>
        <taxon>Pezizomycotina</taxon>
        <taxon>Sordariomycetes</taxon>
        <taxon>Sordariomycetidae</taxon>
        <taxon>Sordariales</taxon>
        <taxon>Podosporaceae</taxon>
        <taxon>Podospora</taxon>
    </lineage>
</organism>
<proteinExistence type="predicted"/>
<dbReference type="Proteomes" id="UP001322138">
    <property type="component" value="Unassembled WGS sequence"/>
</dbReference>
<gene>
    <name evidence="1" type="ORF">QC761_0002360</name>
</gene>
<comment type="caution">
    <text evidence="1">The sequence shown here is derived from an EMBL/GenBank/DDBJ whole genome shotgun (WGS) entry which is preliminary data.</text>
</comment>
<name>A0ABR0FX14_9PEZI</name>
<keyword evidence="2" id="KW-1185">Reference proteome</keyword>
<reference evidence="1 2" key="1">
    <citation type="journal article" date="2023" name="bioRxiv">
        <title>High-quality genome assemblies of four members of thePodospora anserinaspecies complex.</title>
        <authorList>
            <person name="Ament-Velasquez S.L."/>
            <person name="Vogan A.A."/>
            <person name="Wallerman O."/>
            <person name="Hartmann F."/>
            <person name="Gautier V."/>
            <person name="Silar P."/>
            <person name="Giraud T."/>
            <person name="Johannesson H."/>
        </authorList>
    </citation>
    <scope>NUCLEOTIDE SEQUENCE [LARGE SCALE GENOMIC DNA]</scope>
    <source>
        <strain evidence="1 2">CBS 112042</strain>
    </source>
</reference>
<evidence type="ECO:0000313" key="1">
    <source>
        <dbReference type="EMBL" id="KAK4647574.1"/>
    </source>
</evidence>
<dbReference type="RefSeq" id="XP_062736550.1">
    <property type="nucleotide sequence ID" value="XM_062871761.1"/>
</dbReference>
<dbReference type="GeneID" id="87890817"/>
<accession>A0ABR0FX14</accession>